<feature type="domain" description="ABC transporter" evidence="11">
    <location>
        <begin position="1159"/>
        <end position="1401"/>
    </location>
</feature>
<dbReference type="InterPro" id="IPR043926">
    <property type="entry name" value="ABCG_dom"/>
</dbReference>
<evidence type="ECO:0000313" key="12">
    <source>
        <dbReference type="EMBL" id="KAF2171433.1"/>
    </source>
</evidence>
<dbReference type="GO" id="GO:0005524">
    <property type="term" value="F:ATP binding"/>
    <property type="evidence" value="ECO:0007669"/>
    <property type="project" value="UniProtKB-KW"/>
</dbReference>
<feature type="transmembrane region" description="Helical" evidence="10">
    <location>
        <begin position="1499"/>
        <end position="1518"/>
    </location>
</feature>
<dbReference type="InterPro" id="IPR007817">
    <property type="entry name" value="Isocyanide_synthase_DIT1"/>
</dbReference>
<evidence type="ECO:0000259" key="11">
    <source>
        <dbReference type="PROSITE" id="PS50893"/>
    </source>
</evidence>
<keyword evidence="7 10" id="KW-1133">Transmembrane helix</keyword>
<feature type="transmembrane region" description="Helical" evidence="10">
    <location>
        <begin position="1079"/>
        <end position="1096"/>
    </location>
</feature>
<feature type="transmembrane region" description="Helical" evidence="10">
    <location>
        <begin position="1569"/>
        <end position="1599"/>
    </location>
</feature>
<dbReference type="FunFam" id="3.40.50.300:FF:000054">
    <property type="entry name" value="ABC multidrug transporter atrF"/>
    <property type="match status" value="1"/>
</dbReference>
<dbReference type="InterPro" id="IPR010929">
    <property type="entry name" value="PDR_CDR_ABC"/>
</dbReference>
<dbReference type="PROSITE" id="PS50893">
    <property type="entry name" value="ABC_TRANSPORTER_2"/>
    <property type="match status" value="2"/>
</dbReference>
<dbReference type="GeneID" id="54568996"/>
<dbReference type="Pfam" id="PF14510">
    <property type="entry name" value="ABC_trans_N"/>
    <property type="match status" value="1"/>
</dbReference>
<accession>A0A6A6CXJ6</accession>
<feature type="region of interest" description="Disordered" evidence="9">
    <location>
        <begin position="349"/>
        <end position="388"/>
    </location>
</feature>
<name>A0A6A6CXJ6_ZASCE</name>
<dbReference type="InterPro" id="IPR003593">
    <property type="entry name" value="AAA+_ATPase"/>
</dbReference>
<feature type="transmembrane region" description="Helical" evidence="10">
    <location>
        <begin position="826"/>
        <end position="850"/>
    </location>
</feature>
<feature type="compositionally biased region" description="Low complexity" evidence="9">
    <location>
        <begin position="367"/>
        <end position="381"/>
    </location>
</feature>
<proteinExistence type="inferred from homology"/>
<gene>
    <name evidence="12" type="ORF">M409DRAFT_63711</name>
</gene>
<dbReference type="OrthoDB" id="245989at2759"/>
<evidence type="ECO:0000256" key="8">
    <source>
        <dbReference type="ARBA" id="ARBA00023136"/>
    </source>
</evidence>
<comment type="similarity">
    <text evidence="2">Belongs to the ABC transporter superfamily. ABCG family. PDR (TC 3.A.1.205) subfamily.</text>
</comment>
<dbReference type="PANTHER" id="PTHR19241">
    <property type="entry name" value="ATP-BINDING CASSETTE TRANSPORTER"/>
    <property type="match status" value="1"/>
</dbReference>
<evidence type="ECO:0000256" key="1">
    <source>
        <dbReference type="ARBA" id="ARBA00004141"/>
    </source>
</evidence>
<keyword evidence="8 10" id="KW-0472">Membrane</keyword>
<keyword evidence="4 10" id="KW-0812">Transmembrane</keyword>
<evidence type="ECO:0000256" key="3">
    <source>
        <dbReference type="ARBA" id="ARBA00022448"/>
    </source>
</evidence>
<dbReference type="InterPro" id="IPR017871">
    <property type="entry name" value="ABC_transporter-like_CS"/>
</dbReference>
<reference evidence="12" key="1">
    <citation type="journal article" date="2020" name="Stud. Mycol.">
        <title>101 Dothideomycetes genomes: a test case for predicting lifestyles and emergence of pathogens.</title>
        <authorList>
            <person name="Haridas S."/>
            <person name="Albert R."/>
            <person name="Binder M."/>
            <person name="Bloem J."/>
            <person name="Labutti K."/>
            <person name="Salamov A."/>
            <person name="Andreopoulos B."/>
            <person name="Baker S."/>
            <person name="Barry K."/>
            <person name="Bills G."/>
            <person name="Bluhm B."/>
            <person name="Cannon C."/>
            <person name="Castanera R."/>
            <person name="Culley D."/>
            <person name="Daum C."/>
            <person name="Ezra D."/>
            <person name="Gonzalez J."/>
            <person name="Henrissat B."/>
            <person name="Kuo A."/>
            <person name="Liang C."/>
            <person name="Lipzen A."/>
            <person name="Lutzoni F."/>
            <person name="Magnuson J."/>
            <person name="Mondo S."/>
            <person name="Nolan M."/>
            <person name="Ohm R."/>
            <person name="Pangilinan J."/>
            <person name="Park H.-J."/>
            <person name="Ramirez L."/>
            <person name="Alfaro M."/>
            <person name="Sun H."/>
            <person name="Tritt A."/>
            <person name="Yoshinaga Y."/>
            <person name="Zwiers L.-H."/>
            <person name="Turgeon B."/>
            <person name="Goodwin S."/>
            <person name="Spatafora J."/>
            <person name="Crous P."/>
            <person name="Grigoriev I."/>
        </authorList>
    </citation>
    <scope>NUCLEOTIDE SEQUENCE</scope>
    <source>
        <strain evidence="12">ATCC 36951</strain>
    </source>
</reference>
<keyword evidence="13" id="KW-1185">Reference proteome</keyword>
<feature type="transmembrane region" description="Helical" evidence="10">
    <location>
        <begin position="862"/>
        <end position="884"/>
    </location>
</feature>
<evidence type="ECO:0000313" key="13">
    <source>
        <dbReference type="Proteomes" id="UP000799537"/>
    </source>
</evidence>
<sequence length="1805" mass="202177">MLDILPGALDNDGISSKILDIIFELHLHKFDDTLEKLELGKPKFLSVISQFVARNERLQMCLPAFPFKSSNKVYKVLGTLPDKAEELALDRLDNMCIRIGEIYTPGATLTIISDGLVYNDLLSVSDRDTWQYGEALRKMSIKKKLANIEFSRIRDLVKFPGPENLNEITYVASATNFRRYLLNEFGNDNIDIDHEIETNADTMLTYLGYRRFLVSDLQYIFPLSEDRSKTNYKKNVKFLAKQMLIRGYAFAGAVKAAYPHHLRLSIHQSTGEHKISLSLLNTKSGFTTPWHCCVAQMPDGEWLSAPKGDFEKDDRLEVVYENGVPSFFREKEVKTAATVVTTQEAGEVSQLAHNRTTQTSPPKTEGPTVVTASTATSPSASISDTQDEKGGALNPFIGSENPVLDPKSDRFNTRTWLESVMNIVNGDSEKYPKRVAGVAYSDLSVHAFGNPTDYQRTFANQVLALVDFTKKIFGIQRQLRVNILRGFEGLVKSGEMLVVLGRPGSGCSTFLKTISGETEGLNLDSESYINYQGVPREVMHKEFRGECIYQAEVDVHFPQLTVGQTLDFAAHARAPRNRMGVDRDTYARHLCDVVMAVFGLSHTVNTMVGNDFVRGVSGGEKKRVSIAEAAIAGAPLQCWDNSTRGLDSATALNFAQTLRLSTELTGSTALVSLYQASQSIYDVFDKVTVLYEGRQIFFGRADVAKNYFVTLGFECLPRQTTADFLTSLTKPDERRVSPEFRGKTPNTPEDFVAAWMQSDERAQLLREIEEFKNQYPVGGAALDEFKQSRQASQAKTQRAKSPFTISLPMQIRLCVRRGYQRLRGDMGILITGVIFNAVMALVIGSVFYNLPNDTGHLYSRGALLFFAILLAAFSSALEILALYAQRPIVEKQSKYAFVHPFAESIASMLCDLPNKLFTTIGFDLALYFMTNLRRTPGHFFVFLLFTFTCTLTMSMYFRSIAALSKTLAQAMAPASVFSLALVIYTGFAIPTKYMRPWFRWLNYLNPVGYAFEALMINEFHGVEIPCSDFVPAGPGYASATPEEKICSTTGASPGADFVDGDVYLDVNFNYHASHLWRNFGIMIALMIFGCGIYLFASEYVKEEKPRGEVLLFRRKGKKLLRQNLDEESHSDGKVLRSRPHAATVDISASAGIQRQTAVVHWNNLNYTIKIKKEQKKLLDDVEGWVKPGTMTALMGVTGAGKTTLLDVLASRATIGVVAGEIMIDGRPRDPGFQRRTGYAQQQDLHLPTSTVREALTFSAVLRQSRDIAHADKVACVDEVIGILEMEAYADAVVGVPGEGLNVEQRKRLTIGVELAARPALLLFLDEPTSGLDSQTAWSIVTLLRKLANNGQAILCTLHQPSAPIFQMFDRLLYLTMGGRTVYFGDVGPSSKTVIEYFESNRARQCRLEENPAEWMLEVIKKTESSEPEVKMDWPQIWSTSAECQAVKSELEHMKATLQGKSAPATDTNALLPYAVPLNTQLWYVIRRGFQQYWRTPTYLYSKVALCLLSALFIGFSFWKTPNSLQGLQNQMFAIFLLLTIFSNFCQQIMPHHITRRALYEARERPSKTYAWQVFIVSDILVEIPWNTLMAVLVFVSWYYPIGLQRNAEFAGQFNERGGLMFLYIFLFMNFAGTFTNMMLAAFDTAEAAGNIGNLFFSLSLIFCGVLATPQALPGFWIFMYRVSPFTYMVSGILSTGLANSYIRCSADELLRFMPPANTTCSTYLDPYIRDNGGYLTPESMDSVSECVFCKGSDTNIFLKSISSDYSDRWRNFGIVWVYVAFNVAAAIGLYWLVRVPKRKKETLKK</sequence>
<evidence type="ECO:0000256" key="2">
    <source>
        <dbReference type="ARBA" id="ARBA00006012"/>
    </source>
</evidence>
<dbReference type="CDD" id="cd03232">
    <property type="entry name" value="ABCG_PDR_domain2"/>
    <property type="match status" value="1"/>
</dbReference>
<dbReference type="EMBL" id="ML993583">
    <property type="protein sequence ID" value="KAF2171433.1"/>
    <property type="molecule type" value="Genomic_DNA"/>
</dbReference>
<organism evidence="12 13">
    <name type="scientific">Zasmidium cellare ATCC 36951</name>
    <dbReference type="NCBI Taxonomy" id="1080233"/>
    <lineage>
        <taxon>Eukaryota</taxon>
        <taxon>Fungi</taxon>
        <taxon>Dikarya</taxon>
        <taxon>Ascomycota</taxon>
        <taxon>Pezizomycotina</taxon>
        <taxon>Dothideomycetes</taxon>
        <taxon>Dothideomycetidae</taxon>
        <taxon>Mycosphaerellales</taxon>
        <taxon>Mycosphaerellaceae</taxon>
        <taxon>Zasmidium</taxon>
    </lineage>
</organism>
<dbReference type="InterPro" id="IPR034001">
    <property type="entry name" value="ABCG_PDR_1"/>
</dbReference>
<dbReference type="GO" id="GO:0140359">
    <property type="term" value="F:ABC-type transporter activity"/>
    <property type="evidence" value="ECO:0007669"/>
    <property type="project" value="InterPro"/>
</dbReference>
<dbReference type="Proteomes" id="UP000799537">
    <property type="component" value="Unassembled WGS sequence"/>
</dbReference>
<feature type="transmembrane region" description="Helical" evidence="10">
    <location>
        <begin position="1654"/>
        <end position="1678"/>
    </location>
</feature>
<feature type="domain" description="ABC transporter" evidence="11">
    <location>
        <begin position="463"/>
        <end position="717"/>
    </location>
</feature>
<dbReference type="PROSITE" id="PS00211">
    <property type="entry name" value="ABC_TRANSPORTER_1"/>
    <property type="match status" value="1"/>
</dbReference>
<evidence type="ECO:0000256" key="9">
    <source>
        <dbReference type="SAM" id="MobiDB-lite"/>
    </source>
</evidence>
<dbReference type="SUPFAM" id="SSF52540">
    <property type="entry name" value="P-loop containing nucleoside triphosphate hydrolases"/>
    <property type="match status" value="2"/>
</dbReference>
<feature type="transmembrane region" description="Helical" evidence="10">
    <location>
        <begin position="970"/>
        <end position="989"/>
    </location>
</feature>
<evidence type="ECO:0000256" key="4">
    <source>
        <dbReference type="ARBA" id="ARBA00022692"/>
    </source>
</evidence>
<dbReference type="Pfam" id="PF01061">
    <property type="entry name" value="ABC2_membrane"/>
    <property type="match status" value="2"/>
</dbReference>
<dbReference type="CDD" id="cd03233">
    <property type="entry name" value="ABCG_PDR_domain1"/>
    <property type="match status" value="1"/>
</dbReference>
<dbReference type="GO" id="GO:0016020">
    <property type="term" value="C:membrane"/>
    <property type="evidence" value="ECO:0007669"/>
    <property type="project" value="UniProtKB-SubCell"/>
</dbReference>
<evidence type="ECO:0000256" key="6">
    <source>
        <dbReference type="ARBA" id="ARBA00022840"/>
    </source>
</evidence>
<dbReference type="Pfam" id="PF00005">
    <property type="entry name" value="ABC_tran"/>
    <property type="match status" value="2"/>
</dbReference>
<dbReference type="SMART" id="SM00382">
    <property type="entry name" value="AAA"/>
    <property type="match status" value="2"/>
</dbReference>
<evidence type="ECO:0000256" key="10">
    <source>
        <dbReference type="SAM" id="Phobius"/>
    </source>
</evidence>
<dbReference type="InterPro" id="IPR029481">
    <property type="entry name" value="ABC_trans_N"/>
</dbReference>
<dbReference type="Pfam" id="PF06422">
    <property type="entry name" value="PDR_CDR"/>
    <property type="match status" value="1"/>
</dbReference>
<dbReference type="Pfam" id="PF19055">
    <property type="entry name" value="ABC2_membrane_7"/>
    <property type="match status" value="1"/>
</dbReference>
<evidence type="ECO:0000256" key="5">
    <source>
        <dbReference type="ARBA" id="ARBA00022741"/>
    </source>
</evidence>
<dbReference type="InterPro" id="IPR003439">
    <property type="entry name" value="ABC_transporter-like_ATP-bd"/>
</dbReference>
<feature type="transmembrane region" description="Helical" evidence="10">
    <location>
        <begin position="1773"/>
        <end position="1793"/>
    </location>
</feature>
<keyword evidence="6" id="KW-0067">ATP-binding</keyword>
<comment type="subcellular location">
    <subcellularLocation>
        <location evidence="1">Membrane</location>
        <topology evidence="1">Multi-pass membrane protein</topology>
    </subcellularLocation>
</comment>
<evidence type="ECO:0000256" key="7">
    <source>
        <dbReference type="ARBA" id="ARBA00022989"/>
    </source>
</evidence>
<feature type="compositionally biased region" description="Polar residues" evidence="9">
    <location>
        <begin position="351"/>
        <end position="362"/>
    </location>
</feature>
<dbReference type="Gene3D" id="3.40.50.300">
    <property type="entry name" value="P-loop containing nucleotide triphosphate hydrolases"/>
    <property type="match status" value="2"/>
</dbReference>
<protein>
    <recommendedName>
        <fullName evidence="11">ABC transporter domain-containing protein</fullName>
    </recommendedName>
</protein>
<feature type="transmembrane region" description="Helical" evidence="10">
    <location>
        <begin position="1620"/>
        <end position="1642"/>
    </location>
</feature>
<dbReference type="GO" id="GO:0016887">
    <property type="term" value="F:ATP hydrolysis activity"/>
    <property type="evidence" value="ECO:0007669"/>
    <property type="project" value="InterPro"/>
</dbReference>
<dbReference type="InterPro" id="IPR034003">
    <property type="entry name" value="ABCG_PDR_2"/>
</dbReference>
<dbReference type="InterPro" id="IPR013525">
    <property type="entry name" value="ABC2_TM"/>
</dbReference>
<feature type="transmembrane region" description="Helical" evidence="10">
    <location>
        <begin position="1530"/>
        <end position="1549"/>
    </location>
</feature>
<dbReference type="RefSeq" id="XP_033672322.1">
    <property type="nucleotide sequence ID" value="XM_033815724.1"/>
</dbReference>
<dbReference type="Pfam" id="PF05141">
    <property type="entry name" value="DIT1_PvcA"/>
    <property type="match status" value="1"/>
</dbReference>
<dbReference type="InterPro" id="IPR027417">
    <property type="entry name" value="P-loop_NTPase"/>
</dbReference>
<feature type="transmembrane region" description="Helical" evidence="10">
    <location>
        <begin position="939"/>
        <end position="958"/>
    </location>
</feature>
<keyword evidence="3" id="KW-0813">Transport</keyword>
<keyword evidence="5" id="KW-0547">Nucleotide-binding</keyword>